<comment type="caution">
    <text evidence="1">The sequence shown here is derived from an EMBL/GenBank/DDBJ whole genome shotgun (WGS) entry which is preliminary data.</text>
</comment>
<proteinExistence type="predicted"/>
<evidence type="ECO:0000313" key="1">
    <source>
        <dbReference type="EMBL" id="MCO1335272.1"/>
    </source>
</evidence>
<accession>A0A9X2EN13</accession>
<dbReference type="AlphaFoldDB" id="A0A9X2EN13"/>
<organism evidence="1 2">
    <name type="scientific">Microbulbifer okhotskensis</name>
    <dbReference type="NCBI Taxonomy" id="2926617"/>
    <lineage>
        <taxon>Bacteria</taxon>
        <taxon>Pseudomonadati</taxon>
        <taxon>Pseudomonadota</taxon>
        <taxon>Gammaproteobacteria</taxon>
        <taxon>Cellvibrionales</taxon>
        <taxon>Microbulbiferaceae</taxon>
        <taxon>Microbulbifer</taxon>
    </lineage>
</organism>
<reference evidence="1" key="1">
    <citation type="journal article" date="2022" name="Arch. Microbiol.">
        <title>Microbulbifer okhotskensis sp. nov., isolated from a deep bottom sediment of the Okhotsk Sea.</title>
        <authorList>
            <person name="Romanenko L."/>
            <person name="Kurilenko V."/>
            <person name="Otstavnykh N."/>
            <person name="Velansky P."/>
            <person name="Isaeva M."/>
            <person name="Mikhailov V."/>
        </authorList>
    </citation>
    <scope>NUCLEOTIDE SEQUENCE</scope>
    <source>
        <strain evidence="1">OS29</strain>
    </source>
</reference>
<gene>
    <name evidence="1" type="ORF">MO867_13120</name>
</gene>
<name>A0A9X2EN13_9GAMM</name>
<evidence type="ECO:0000313" key="2">
    <source>
        <dbReference type="Proteomes" id="UP001139028"/>
    </source>
</evidence>
<protein>
    <submittedName>
        <fullName evidence="1">Uncharacterized protein</fullName>
    </submittedName>
</protein>
<sequence length="46" mass="4953">MINSVISLRALQAAEVKRGSSRIALSPLQELQRTAVAYKARPTGLS</sequence>
<dbReference type="RefSeq" id="WP_252468714.1">
    <property type="nucleotide sequence ID" value="NZ_JALBWM010000056.1"/>
</dbReference>
<keyword evidence="2" id="KW-1185">Reference proteome</keyword>
<dbReference type="EMBL" id="JALBWM010000056">
    <property type="protein sequence ID" value="MCO1335272.1"/>
    <property type="molecule type" value="Genomic_DNA"/>
</dbReference>
<dbReference type="Proteomes" id="UP001139028">
    <property type="component" value="Unassembled WGS sequence"/>
</dbReference>